<evidence type="ECO:0000313" key="3">
    <source>
        <dbReference type="Proteomes" id="UP000646523"/>
    </source>
</evidence>
<reference evidence="2" key="1">
    <citation type="journal article" date="2014" name="Int. J. Syst. Evol. Microbiol.">
        <title>Complete genome sequence of Corynebacterium casei LMG S-19264T (=DSM 44701T), isolated from a smear-ripened cheese.</title>
        <authorList>
            <consortium name="US DOE Joint Genome Institute (JGI-PGF)"/>
            <person name="Walter F."/>
            <person name="Albersmeier A."/>
            <person name="Kalinowski J."/>
            <person name="Ruckert C."/>
        </authorList>
    </citation>
    <scope>NUCLEOTIDE SEQUENCE</scope>
    <source>
        <strain evidence="2">CGMCC 4.7368</strain>
    </source>
</reference>
<proteinExistence type="predicted"/>
<dbReference type="AlphaFoldDB" id="A0A917ZHK5"/>
<protein>
    <recommendedName>
        <fullName evidence="4">AAA family ATPase</fullName>
    </recommendedName>
</protein>
<dbReference type="EMBL" id="BMNH01000053">
    <property type="protein sequence ID" value="GGO83465.1"/>
    <property type="molecule type" value="Genomic_DNA"/>
</dbReference>
<evidence type="ECO:0008006" key="4">
    <source>
        <dbReference type="Google" id="ProtNLM"/>
    </source>
</evidence>
<dbReference type="Proteomes" id="UP000646523">
    <property type="component" value="Unassembled WGS sequence"/>
</dbReference>
<dbReference type="SUPFAM" id="SSF52540">
    <property type="entry name" value="P-loop containing nucleoside triphosphate hydrolases"/>
    <property type="match status" value="1"/>
</dbReference>
<sequence>MTDSCRCGALLVELVDQDGSYEACPICRQEPDACACEVVKKTTTAEEPFTRRIKLTSASEIEPEPVMWAWEESGAGRIPAGSLSVAAGREGTGKSSFGIWMAAGITTGTLSGPMFGRPTDVIYVAVEDSWKFTLVPRLIAAGADLARVWRAEVETAELEIGVLSLPTDLSMLEATVTEYGVKLIVLDPLLSLIGEGIDTHKSRPVRTALDPLAALADRTGAVVLGIAHFNKGAGSDPSSLITGSGAFKDVPRSIFGFAVDQEDGSRVMTQTKNSLGKLDLPSLAYRIDSAKIETRKGVADVGKFVFDGEAARSVQDILSAGGGDGDQRQDKADTEAFLLDELRGKWRKTTEIQEAAKHRLLISESTLNRARRKLKIVSQQFSTGRDGKKEWWLALPAEVATLPEPQGVTEAETDAQGVTPDASTRADSQGATQLDVTQGWHPDTLTPDSEPVAVSSEQPVKPRNVRPKCQNPKCRKAVPKGSRSDRKFCSGACKTAVNAKRSKENPS</sequence>
<evidence type="ECO:0000313" key="2">
    <source>
        <dbReference type="EMBL" id="GGO83465.1"/>
    </source>
</evidence>
<name>A0A917ZHK5_9ACTN</name>
<dbReference type="Gene3D" id="3.40.50.300">
    <property type="entry name" value="P-loop containing nucleotide triphosphate hydrolases"/>
    <property type="match status" value="1"/>
</dbReference>
<organism evidence="2 3">
    <name type="scientific">Nonomuraea cavernae</name>
    <dbReference type="NCBI Taxonomy" id="2045107"/>
    <lineage>
        <taxon>Bacteria</taxon>
        <taxon>Bacillati</taxon>
        <taxon>Actinomycetota</taxon>
        <taxon>Actinomycetes</taxon>
        <taxon>Streptosporangiales</taxon>
        <taxon>Streptosporangiaceae</taxon>
        <taxon>Nonomuraea</taxon>
    </lineage>
</organism>
<accession>A0A917ZHK5</accession>
<dbReference type="Pfam" id="PF13481">
    <property type="entry name" value="AAA_25"/>
    <property type="match status" value="1"/>
</dbReference>
<evidence type="ECO:0000256" key="1">
    <source>
        <dbReference type="SAM" id="MobiDB-lite"/>
    </source>
</evidence>
<reference evidence="2" key="2">
    <citation type="submission" date="2020-09" db="EMBL/GenBank/DDBJ databases">
        <authorList>
            <person name="Sun Q."/>
            <person name="Zhou Y."/>
        </authorList>
    </citation>
    <scope>NUCLEOTIDE SEQUENCE</scope>
    <source>
        <strain evidence="2">CGMCC 4.7368</strain>
    </source>
</reference>
<keyword evidence="3" id="KW-1185">Reference proteome</keyword>
<dbReference type="InterPro" id="IPR027417">
    <property type="entry name" value="P-loop_NTPase"/>
</dbReference>
<gene>
    <name evidence="2" type="ORF">GCM10012289_76980</name>
</gene>
<comment type="caution">
    <text evidence="2">The sequence shown here is derived from an EMBL/GenBank/DDBJ whole genome shotgun (WGS) entry which is preliminary data.</text>
</comment>
<feature type="region of interest" description="Disordered" evidence="1">
    <location>
        <begin position="403"/>
        <end position="488"/>
    </location>
</feature>
<feature type="compositionally biased region" description="Polar residues" evidence="1">
    <location>
        <begin position="421"/>
        <end position="436"/>
    </location>
</feature>